<name>A0ABP7DLE4_9GAMM</name>
<accession>A0ABP7DLE4</accession>
<dbReference type="Proteomes" id="UP001501479">
    <property type="component" value="Unassembled WGS sequence"/>
</dbReference>
<sequence length="61" mass="6678">MQQYVGIQNKAFTVIVVHRHAPSGLALIMVIAQLKHSAMTALLQPNAMPFFGFRQAILSNG</sequence>
<comment type="caution">
    <text evidence="1">The sequence shown here is derived from an EMBL/GenBank/DDBJ whole genome shotgun (WGS) entry which is preliminary data.</text>
</comment>
<gene>
    <name evidence="1" type="ORF">GCM10022421_12830</name>
</gene>
<reference evidence="2" key="1">
    <citation type="journal article" date="2019" name="Int. J. Syst. Evol. Microbiol.">
        <title>The Global Catalogue of Microorganisms (GCM) 10K type strain sequencing project: providing services to taxonomists for standard genome sequencing and annotation.</title>
        <authorList>
            <consortium name="The Broad Institute Genomics Platform"/>
            <consortium name="The Broad Institute Genome Sequencing Center for Infectious Disease"/>
            <person name="Wu L."/>
            <person name="Ma J."/>
        </authorList>
    </citation>
    <scope>NUCLEOTIDE SEQUENCE [LARGE SCALE GENOMIC DNA]</scope>
    <source>
        <strain evidence="2">JCM 17329</strain>
    </source>
</reference>
<proteinExistence type="predicted"/>
<dbReference type="EMBL" id="BAABDS010000019">
    <property type="protein sequence ID" value="GAA3707221.1"/>
    <property type="molecule type" value="Genomic_DNA"/>
</dbReference>
<evidence type="ECO:0000313" key="2">
    <source>
        <dbReference type="Proteomes" id="UP001501479"/>
    </source>
</evidence>
<protein>
    <submittedName>
        <fullName evidence="1">Uncharacterized protein</fullName>
    </submittedName>
</protein>
<evidence type="ECO:0000313" key="1">
    <source>
        <dbReference type="EMBL" id="GAA3707221.1"/>
    </source>
</evidence>
<keyword evidence="2" id="KW-1185">Reference proteome</keyword>
<organism evidence="1 2">
    <name type="scientific">Oceanisphaera sediminis</name>
    <dbReference type="NCBI Taxonomy" id="981381"/>
    <lineage>
        <taxon>Bacteria</taxon>
        <taxon>Pseudomonadati</taxon>
        <taxon>Pseudomonadota</taxon>
        <taxon>Gammaproteobacteria</taxon>
        <taxon>Aeromonadales</taxon>
        <taxon>Aeromonadaceae</taxon>
        <taxon>Oceanisphaera</taxon>
    </lineage>
</organism>